<gene>
    <name evidence="1" type="ORF">HaLaN_32600</name>
</gene>
<dbReference type="Proteomes" id="UP000485058">
    <property type="component" value="Unassembled WGS sequence"/>
</dbReference>
<evidence type="ECO:0000313" key="1">
    <source>
        <dbReference type="EMBL" id="GFH33257.1"/>
    </source>
</evidence>
<comment type="caution">
    <text evidence="1">The sequence shown here is derived from an EMBL/GenBank/DDBJ whole genome shotgun (WGS) entry which is preliminary data.</text>
</comment>
<reference evidence="1 2" key="1">
    <citation type="submission" date="2020-02" db="EMBL/GenBank/DDBJ databases">
        <title>Draft genome sequence of Haematococcus lacustris strain NIES-144.</title>
        <authorList>
            <person name="Morimoto D."/>
            <person name="Nakagawa S."/>
            <person name="Yoshida T."/>
            <person name="Sawayama S."/>
        </authorList>
    </citation>
    <scope>NUCLEOTIDE SEQUENCE [LARGE SCALE GENOMIC DNA]</scope>
    <source>
        <strain evidence="1 2">NIES-144</strain>
    </source>
</reference>
<accession>A0A6A0ANB3</accession>
<proteinExistence type="predicted"/>
<protein>
    <submittedName>
        <fullName evidence="1">Uncharacterized protein</fullName>
    </submittedName>
</protein>
<sequence>MLRRRHLCPGPQTDPLLTLSSRITHKEGLMRKCQGITGLIKWWVRPRPEPQPPGLPHGQPPWPYLKGIFID</sequence>
<keyword evidence="2" id="KW-1185">Reference proteome</keyword>
<name>A0A6A0ANB3_HAELA</name>
<evidence type="ECO:0000313" key="2">
    <source>
        <dbReference type="Proteomes" id="UP000485058"/>
    </source>
</evidence>
<dbReference type="AlphaFoldDB" id="A0A6A0ANB3"/>
<dbReference type="EMBL" id="BLLF01008108">
    <property type="protein sequence ID" value="GFH33257.1"/>
    <property type="molecule type" value="Genomic_DNA"/>
</dbReference>
<organism evidence="1 2">
    <name type="scientific">Haematococcus lacustris</name>
    <name type="common">Green alga</name>
    <name type="synonym">Haematococcus pluvialis</name>
    <dbReference type="NCBI Taxonomy" id="44745"/>
    <lineage>
        <taxon>Eukaryota</taxon>
        <taxon>Viridiplantae</taxon>
        <taxon>Chlorophyta</taxon>
        <taxon>core chlorophytes</taxon>
        <taxon>Chlorophyceae</taxon>
        <taxon>CS clade</taxon>
        <taxon>Chlamydomonadales</taxon>
        <taxon>Haematococcaceae</taxon>
        <taxon>Haematococcus</taxon>
    </lineage>
</organism>